<accession>Q8KFT8</accession>
<dbReference type="Proteomes" id="UP000001007">
    <property type="component" value="Chromosome"/>
</dbReference>
<evidence type="ECO:0000313" key="2">
    <source>
        <dbReference type="Proteomes" id="UP000001007"/>
    </source>
</evidence>
<organism evidence="1 2">
    <name type="scientific">Chlorobaculum tepidum (strain ATCC 49652 / DSM 12025 / NBRC 103806 / TLS)</name>
    <name type="common">Chlorobium tepidum</name>
    <dbReference type="NCBI Taxonomy" id="194439"/>
    <lineage>
        <taxon>Bacteria</taxon>
        <taxon>Pseudomonadati</taxon>
        <taxon>Chlorobiota</taxon>
        <taxon>Chlorobiia</taxon>
        <taxon>Chlorobiales</taxon>
        <taxon>Chlorobiaceae</taxon>
        <taxon>Chlorobaculum</taxon>
    </lineage>
</organism>
<protein>
    <submittedName>
        <fullName evidence="1">Uncharacterized protein</fullName>
    </submittedName>
</protein>
<dbReference type="AlphaFoldDB" id="Q8KFT8"/>
<dbReference type="KEGG" id="cte:CT0234"/>
<dbReference type="STRING" id="194439.CT0234"/>
<name>Q8KFT8_CHLTE</name>
<dbReference type="HOGENOM" id="CLU_2536496_0_0_10"/>
<dbReference type="EMBL" id="AE006470">
    <property type="protein sequence ID" value="AAM71480.1"/>
    <property type="molecule type" value="Genomic_DNA"/>
</dbReference>
<sequence length="83" mass="9632">MWTQDRETAFSGEPCRIVWPRAAEPKKGRVAKNGENPRTARLPQVLQTWFRQTEDHDTVNRGVPLKTKPEYKKNILLCTGINR</sequence>
<gene>
    <name evidence="1" type="ordered locus">CT0234</name>
</gene>
<keyword evidence="2" id="KW-1185">Reference proteome</keyword>
<reference evidence="1 2" key="1">
    <citation type="journal article" date="2002" name="Proc. Natl. Acad. Sci. U.S.A.">
        <title>The complete genome sequence of Chlorobium tepidum TLS, a photosynthetic, anaerobic, green-sulfur bacterium.</title>
        <authorList>
            <person name="Eisen J.A."/>
            <person name="Nelson K.E."/>
            <person name="Paulsen I.T."/>
            <person name="Heidelberg J.F."/>
            <person name="Wu M."/>
            <person name="Dodson R.J."/>
            <person name="Deboy R."/>
            <person name="Gwinn M.L."/>
            <person name="Nelson W.C."/>
            <person name="Haft D.H."/>
            <person name="Hickey E.K."/>
            <person name="Peterson J.D."/>
            <person name="Durkin A.S."/>
            <person name="Kolonay J.L."/>
            <person name="Yang F."/>
            <person name="Holt I."/>
            <person name="Umayam L.A."/>
            <person name="Mason T."/>
            <person name="Brenner M."/>
            <person name="Shea T.P."/>
            <person name="Parksey D."/>
            <person name="Nierman W.C."/>
            <person name="Feldblyum T.V."/>
            <person name="Hansen C.L."/>
            <person name="Craven M.B."/>
            <person name="Radune D."/>
            <person name="Vamathevan J."/>
            <person name="Khouri H."/>
            <person name="White O."/>
            <person name="Gruber T.M."/>
            <person name="Ketchum K.A."/>
            <person name="Venter J.C."/>
            <person name="Tettelin H."/>
            <person name="Bryant D.A."/>
            <person name="Fraser C.M."/>
        </authorList>
    </citation>
    <scope>NUCLEOTIDE SEQUENCE [LARGE SCALE GENOMIC DNA]</scope>
    <source>
        <strain evidence="2">ATCC 49652 / DSM 12025 / NBRC 103806 / TLS</strain>
    </source>
</reference>
<proteinExistence type="predicted"/>
<evidence type="ECO:0000313" key="1">
    <source>
        <dbReference type="EMBL" id="AAM71480.1"/>
    </source>
</evidence>
<dbReference type="EnsemblBacteria" id="AAM71480">
    <property type="protein sequence ID" value="AAM71480"/>
    <property type="gene ID" value="CT0234"/>
</dbReference>